<evidence type="ECO:0000313" key="5">
    <source>
        <dbReference type="Proteomes" id="UP000190951"/>
    </source>
</evidence>
<protein>
    <submittedName>
        <fullName evidence="4">Uncharacterized protein</fullName>
    </submittedName>
</protein>
<sequence>MKLSEKTALITGATSGIGEEFAKRFAELRYNLIITGRRENKINSVAEEIRKYFNVNVEVVIAELSDEKDLEKLIRVIENKKIDMLVNNAGFGLNSFYEEEDINKFLDMETVHVKVPMKITYVVLKDMIKRNNGTIINVSSDGAFLLAPKNAVYASTKAFLKTFTEALNIEIKSKGKNIKLQALCPGLTKTDFHEKMGMDKSRQVNKGMIKWNTPKFIVNSSLEALKKDKVVCIPGAKTKFLIGVLNLLPRKSYYRFMINFCKKNFKNKEKARA</sequence>
<comment type="similarity">
    <text evidence="1 3">Belongs to the short-chain dehydrogenases/reductases (SDR) family.</text>
</comment>
<keyword evidence="5" id="KW-1185">Reference proteome</keyword>
<dbReference type="KEGG" id="crw:CROST_040350"/>
<dbReference type="InterPro" id="IPR036291">
    <property type="entry name" value="NAD(P)-bd_dom_sf"/>
</dbReference>
<evidence type="ECO:0000313" key="4">
    <source>
        <dbReference type="EMBL" id="URZ13283.1"/>
    </source>
</evidence>
<dbReference type="PANTHER" id="PTHR42901">
    <property type="entry name" value="ALCOHOL DEHYDROGENASE"/>
    <property type="match status" value="1"/>
</dbReference>
<dbReference type="EMBL" id="CP096983">
    <property type="protein sequence ID" value="URZ13283.1"/>
    <property type="molecule type" value="Genomic_DNA"/>
</dbReference>
<dbReference type="AlphaFoldDB" id="A0A1S8KXR7"/>
<dbReference type="CDD" id="cd05233">
    <property type="entry name" value="SDR_c"/>
    <property type="match status" value="1"/>
</dbReference>
<dbReference type="PANTHER" id="PTHR42901:SF1">
    <property type="entry name" value="ALCOHOL DEHYDROGENASE"/>
    <property type="match status" value="1"/>
</dbReference>
<evidence type="ECO:0000256" key="3">
    <source>
        <dbReference type="RuleBase" id="RU000363"/>
    </source>
</evidence>
<name>A0A1S8KXR7_9CLOT</name>
<dbReference type="Proteomes" id="UP000190951">
    <property type="component" value="Chromosome"/>
</dbReference>
<accession>A0A1S8KXR7</accession>
<dbReference type="PRINTS" id="PR00081">
    <property type="entry name" value="GDHRDH"/>
</dbReference>
<proteinExistence type="inferred from homology"/>
<organism evidence="4 5">
    <name type="scientific">Clostridium felsineum</name>
    <dbReference type="NCBI Taxonomy" id="36839"/>
    <lineage>
        <taxon>Bacteria</taxon>
        <taxon>Bacillati</taxon>
        <taxon>Bacillota</taxon>
        <taxon>Clostridia</taxon>
        <taxon>Eubacteriales</taxon>
        <taxon>Clostridiaceae</taxon>
        <taxon>Clostridium</taxon>
    </lineage>
</organism>
<evidence type="ECO:0000256" key="2">
    <source>
        <dbReference type="ARBA" id="ARBA00023002"/>
    </source>
</evidence>
<dbReference type="GO" id="GO:0016491">
    <property type="term" value="F:oxidoreductase activity"/>
    <property type="evidence" value="ECO:0007669"/>
    <property type="project" value="UniProtKB-KW"/>
</dbReference>
<dbReference type="SUPFAM" id="SSF51735">
    <property type="entry name" value="NAD(P)-binding Rossmann-fold domains"/>
    <property type="match status" value="1"/>
</dbReference>
<dbReference type="InterPro" id="IPR002347">
    <property type="entry name" value="SDR_fam"/>
</dbReference>
<dbReference type="PRINTS" id="PR00080">
    <property type="entry name" value="SDRFAMILY"/>
</dbReference>
<keyword evidence="2" id="KW-0560">Oxidoreductase</keyword>
<gene>
    <name evidence="4" type="ORF">CROST_040350</name>
</gene>
<dbReference type="STRING" id="84029.CROST_42890"/>
<dbReference type="Pfam" id="PF00106">
    <property type="entry name" value="adh_short"/>
    <property type="match status" value="1"/>
</dbReference>
<reference evidence="4 5" key="1">
    <citation type="submission" date="2022-04" db="EMBL/GenBank/DDBJ databases">
        <title>Genome sequence of C. roseum typestrain.</title>
        <authorList>
            <person name="Poehlein A."/>
            <person name="Schoch T."/>
            <person name="Duerre P."/>
            <person name="Daniel R."/>
        </authorList>
    </citation>
    <scope>NUCLEOTIDE SEQUENCE [LARGE SCALE GENOMIC DNA]</scope>
    <source>
        <strain evidence="4 5">DSM 7320</strain>
    </source>
</reference>
<dbReference type="RefSeq" id="WP_077833966.1">
    <property type="nucleotide sequence ID" value="NZ_CP096983.1"/>
</dbReference>
<evidence type="ECO:0000256" key="1">
    <source>
        <dbReference type="ARBA" id="ARBA00006484"/>
    </source>
</evidence>
<dbReference type="PIRSF" id="PIRSF000126">
    <property type="entry name" value="11-beta-HSD1"/>
    <property type="match status" value="1"/>
</dbReference>
<dbReference type="Gene3D" id="3.40.50.720">
    <property type="entry name" value="NAD(P)-binding Rossmann-like Domain"/>
    <property type="match status" value="1"/>
</dbReference>